<evidence type="ECO:0000313" key="1">
    <source>
        <dbReference type="EMBL" id="KIK50973.1"/>
    </source>
</evidence>
<dbReference type="AlphaFoldDB" id="A0A0D0C899"/>
<evidence type="ECO:0000313" key="2">
    <source>
        <dbReference type="Proteomes" id="UP000053593"/>
    </source>
</evidence>
<name>A0A0D0C899_9AGAR</name>
<sequence length="109" mass="12797">MYEAFIATHYFDLMLHFTHRIVTDMADGIIIEDVQDELLKDCYQNLNPQHLRGCLIDTQNVDIGGTTLTAVIDQFEKNTDEKSFLQNLKRWISFERKAPYANLSQIEWE</sequence>
<protein>
    <submittedName>
        <fullName evidence="1">Uncharacterized protein</fullName>
    </submittedName>
</protein>
<dbReference type="EMBL" id="KN834877">
    <property type="protein sequence ID" value="KIK50973.1"/>
    <property type="molecule type" value="Genomic_DNA"/>
</dbReference>
<proteinExistence type="predicted"/>
<organism evidence="1 2">
    <name type="scientific">Collybiopsis luxurians FD-317 M1</name>
    <dbReference type="NCBI Taxonomy" id="944289"/>
    <lineage>
        <taxon>Eukaryota</taxon>
        <taxon>Fungi</taxon>
        <taxon>Dikarya</taxon>
        <taxon>Basidiomycota</taxon>
        <taxon>Agaricomycotina</taxon>
        <taxon>Agaricomycetes</taxon>
        <taxon>Agaricomycetidae</taxon>
        <taxon>Agaricales</taxon>
        <taxon>Marasmiineae</taxon>
        <taxon>Omphalotaceae</taxon>
        <taxon>Collybiopsis</taxon>
        <taxon>Collybiopsis luxurians</taxon>
    </lineage>
</organism>
<dbReference type="HOGENOM" id="CLU_2184253_0_0_1"/>
<accession>A0A0D0C899</accession>
<dbReference type="Proteomes" id="UP000053593">
    <property type="component" value="Unassembled WGS sequence"/>
</dbReference>
<reference evidence="1 2" key="1">
    <citation type="submission" date="2014-04" db="EMBL/GenBank/DDBJ databases">
        <title>Evolutionary Origins and Diversification of the Mycorrhizal Mutualists.</title>
        <authorList>
            <consortium name="DOE Joint Genome Institute"/>
            <consortium name="Mycorrhizal Genomics Consortium"/>
            <person name="Kohler A."/>
            <person name="Kuo A."/>
            <person name="Nagy L.G."/>
            <person name="Floudas D."/>
            <person name="Copeland A."/>
            <person name="Barry K.W."/>
            <person name="Cichocki N."/>
            <person name="Veneault-Fourrey C."/>
            <person name="LaButti K."/>
            <person name="Lindquist E.A."/>
            <person name="Lipzen A."/>
            <person name="Lundell T."/>
            <person name="Morin E."/>
            <person name="Murat C."/>
            <person name="Riley R."/>
            <person name="Ohm R."/>
            <person name="Sun H."/>
            <person name="Tunlid A."/>
            <person name="Henrissat B."/>
            <person name="Grigoriev I.V."/>
            <person name="Hibbett D.S."/>
            <person name="Martin F."/>
        </authorList>
    </citation>
    <scope>NUCLEOTIDE SEQUENCE [LARGE SCALE GENOMIC DNA]</scope>
    <source>
        <strain evidence="1 2">FD-317 M1</strain>
    </source>
</reference>
<gene>
    <name evidence="1" type="ORF">GYMLUDRAFT_65076</name>
</gene>
<keyword evidence="2" id="KW-1185">Reference proteome</keyword>